<organism evidence="2 3">
    <name type="scientific">Pelistega suis</name>
    <dbReference type="NCBI Taxonomy" id="1631957"/>
    <lineage>
        <taxon>Bacteria</taxon>
        <taxon>Pseudomonadati</taxon>
        <taxon>Pseudomonadota</taxon>
        <taxon>Betaproteobacteria</taxon>
        <taxon>Burkholderiales</taxon>
        <taxon>Alcaligenaceae</taxon>
        <taxon>Pelistega</taxon>
    </lineage>
</organism>
<gene>
    <name evidence="2" type="ORF">HKX39_04490</name>
</gene>
<dbReference type="EMBL" id="JABGBN010000002">
    <property type="protein sequence ID" value="NOL51436.1"/>
    <property type="molecule type" value="Genomic_DNA"/>
</dbReference>
<name>A0A849P312_9BURK</name>
<sequence length="255" mass="27083">MRQTVLVGASLLSLAFLPNAQAADQAFCDSPWLVEGKQIEGEISQNTAAFSINVLSVKRQDAQNCTAQLNIRLNTFAKLIIPAAGGQFTLNVRNNNAQLNGQLSTGQNAAPFATSSVAVALKGLLFKPVQKVIAGQSVPARQYSANANADMFIAQGLPKMGEASINNASFSAGAAQVGAAKNLNTALGPMPCLPIQYQAKVSSGTVYESLSGRTKAPEAKTLGVTEWYCPEQGLSMQTDFRYQNSSYTMRITSIR</sequence>
<protein>
    <submittedName>
        <fullName evidence="2">Uncharacterized protein</fullName>
    </submittedName>
</protein>
<accession>A0A849P312</accession>
<evidence type="ECO:0000256" key="1">
    <source>
        <dbReference type="SAM" id="SignalP"/>
    </source>
</evidence>
<evidence type="ECO:0000313" key="2">
    <source>
        <dbReference type="EMBL" id="NOL51436.1"/>
    </source>
</evidence>
<feature type="signal peptide" evidence="1">
    <location>
        <begin position="1"/>
        <end position="22"/>
    </location>
</feature>
<comment type="caution">
    <text evidence="2">The sequence shown here is derived from an EMBL/GenBank/DDBJ whole genome shotgun (WGS) entry which is preliminary data.</text>
</comment>
<keyword evidence="3" id="KW-1185">Reference proteome</keyword>
<keyword evidence="1" id="KW-0732">Signal</keyword>
<evidence type="ECO:0000313" key="3">
    <source>
        <dbReference type="Proteomes" id="UP000537862"/>
    </source>
</evidence>
<dbReference type="AlphaFoldDB" id="A0A849P312"/>
<dbReference type="RefSeq" id="WP_171680112.1">
    <property type="nucleotide sequence ID" value="NZ_JABGBN010000002.1"/>
</dbReference>
<proteinExistence type="predicted"/>
<feature type="chain" id="PRO_5032989035" evidence="1">
    <location>
        <begin position="23"/>
        <end position="255"/>
    </location>
</feature>
<reference evidence="2 3" key="1">
    <citation type="submission" date="2020-05" db="EMBL/GenBank/DDBJ databases">
        <authorList>
            <person name="Niu N."/>
        </authorList>
    </citation>
    <scope>NUCLEOTIDE SEQUENCE [LARGE SCALE GENOMIC DNA]</scope>
    <source>
        <strain evidence="2 3">3340-03</strain>
    </source>
</reference>
<dbReference type="Proteomes" id="UP000537862">
    <property type="component" value="Unassembled WGS sequence"/>
</dbReference>